<dbReference type="EMBL" id="JAWWNJ010000123">
    <property type="protein sequence ID" value="KAK6988423.1"/>
    <property type="molecule type" value="Genomic_DNA"/>
</dbReference>
<sequence>MNEAAPFPLPMFVCPVAAAKEEQASQVGAPGSLLSGVSKANVGKKANRQRGRTTEYSAALGRGLGDGGGTGTRCISNSDRLPARLGRVPTLRFAVESAFRSRVQVGCQDFHSEIQISADAADLPMFEHIRPDGIFTGLEESKVPESAQENERTRIINSSLFHVQGRSGGVTGLVKKEKMLSVLGPKVAVRLDMSSGPR</sequence>
<proteinExistence type="predicted"/>
<accession>A0AAV9ZQL5</accession>
<evidence type="ECO:0000313" key="1">
    <source>
        <dbReference type="EMBL" id="KAK6988423.1"/>
    </source>
</evidence>
<name>A0AAV9ZQL5_9AGAR</name>
<dbReference type="AlphaFoldDB" id="A0AAV9ZQL5"/>
<protein>
    <submittedName>
        <fullName evidence="1">Uncharacterized protein</fullName>
    </submittedName>
</protein>
<reference evidence="1 2" key="1">
    <citation type="journal article" date="2024" name="J Genomics">
        <title>Draft genome sequencing and assembly of Favolaschia claudopus CIRM-BRFM 2984 isolated from oak limbs.</title>
        <authorList>
            <person name="Navarro D."/>
            <person name="Drula E."/>
            <person name="Chaduli D."/>
            <person name="Cazenave R."/>
            <person name="Ahrendt S."/>
            <person name="Wang J."/>
            <person name="Lipzen A."/>
            <person name="Daum C."/>
            <person name="Barry K."/>
            <person name="Grigoriev I.V."/>
            <person name="Favel A."/>
            <person name="Rosso M.N."/>
            <person name="Martin F."/>
        </authorList>
    </citation>
    <scope>NUCLEOTIDE SEQUENCE [LARGE SCALE GENOMIC DNA]</scope>
    <source>
        <strain evidence="1 2">CIRM-BRFM 2984</strain>
    </source>
</reference>
<comment type="caution">
    <text evidence="1">The sequence shown here is derived from an EMBL/GenBank/DDBJ whole genome shotgun (WGS) entry which is preliminary data.</text>
</comment>
<dbReference type="Proteomes" id="UP001362999">
    <property type="component" value="Unassembled WGS sequence"/>
</dbReference>
<evidence type="ECO:0000313" key="2">
    <source>
        <dbReference type="Proteomes" id="UP001362999"/>
    </source>
</evidence>
<organism evidence="1 2">
    <name type="scientific">Favolaschia claudopus</name>
    <dbReference type="NCBI Taxonomy" id="2862362"/>
    <lineage>
        <taxon>Eukaryota</taxon>
        <taxon>Fungi</taxon>
        <taxon>Dikarya</taxon>
        <taxon>Basidiomycota</taxon>
        <taxon>Agaricomycotina</taxon>
        <taxon>Agaricomycetes</taxon>
        <taxon>Agaricomycetidae</taxon>
        <taxon>Agaricales</taxon>
        <taxon>Marasmiineae</taxon>
        <taxon>Mycenaceae</taxon>
        <taxon>Favolaschia</taxon>
    </lineage>
</organism>
<gene>
    <name evidence="1" type="ORF">R3P38DRAFT_2804678</name>
</gene>
<keyword evidence="2" id="KW-1185">Reference proteome</keyword>